<dbReference type="PANTHER" id="PTHR42798">
    <property type="entry name" value="LIPOPROTEIN-RELEASING SYSTEM ATP-BINDING PROTEIN LOLD"/>
    <property type="match status" value="1"/>
</dbReference>
<comment type="caution">
    <text evidence="6">The sequence shown here is derived from an EMBL/GenBank/DDBJ whole genome shotgun (WGS) entry which is preliminary data.</text>
</comment>
<accession>A0A4R1K5Q0</accession>
<evidence type="ECO:0000256" key="4">
    <source>
        <dbReference type="ARBA" id="ARBA00038388"/>
    </source>
</evidence>
<dbReference type="EMBL" id="SMGG01000006">
    <property type="protein sequence ID" value="TCK59528.1"/>
    <property type="molecule type" value="Genomic_DNA"/>
</dbReference>
<dbReference type="OrthoDB" id="9809450at2"/>
<organism evidence="6 7">
    <name type="scientific">Seleniivibrio woodruffii</name>
    <dbReference type="NCBI Taxonomy" id="1078050"/>
    <lineage>
        <taxon>Bacteria</taxon>
        <taxon>Pseudomonadati</taxon>
        <taxon>Deferribacterota</taxon>
        <taxon>Deferribacteres</taxon>
        <taxon>Deferribacterales</taxon>
        <taxon>Geovibrionaceae</taxon>
        <taxon>Seleniivibrio</taxon>
    </lineage>
</organism>
<dbReference type="FunFam" id="3.40.50.300:FF:000032">
    <property type="entry name" value="Export ABC transporter ATP-binding protein"/>
    <property type="match status" value="1"/>
</dbReference>
<dbReference type="GO" id="GO:0022857">
    <property type="term" value="F:transmembrane transporter activity"/>
    <property type="evidence" value="ECO:0007669"/>
    <property type="project" value="UniProtKB-ARBA"/>
</dbReference>
<sequence>MLEVINLNKTFGAGESAIHVLNNFSMSVAAGERVAIVGQSGAGKSTLLQIIGGLDSADNGIVSFKGENVLDKKGKEIDQYRNREVGFIFQFHYLLEDFTALENVMMPAIITGSNEKEARERAEELLTRFGLADRTSHFPAQLSGGEQQRTALARALMNRPSMILADEPTGSLDKKNSAEVLSMFDSLKNDGITVLIVTHDDEIAESCDRVIKMEKA</sequence>
<dbReference type="Gene3D" id="3.40.50.300">
    <property type="entry name" value="P-loop containing nucleotide triphosphate hydrolases"/>
    <property type="match status" value="1"/>
</dbReference>
<keyword evidence="3 6" id="KW-0067">ATP-binding</keyword>
<dbReference type="GO" id="GO:0005524">
    <property type="term" value="F:ATP binding"/>
    <property type="evidence" value="ECO:0007669"/>
    <property type="project" value="UniProtKB-KW"/>
</dbReference>
<gene>
    <name evidence="6" type="ORF">C8D98_2462</name>
</gene>
<protein>
    <submittedName>
        <fullName evidence="6">Lipoprotein-releasing system ATP-binding protein</fullName>
    </submittedName>
</protein>
<dbReference type="Pfam" id="PF00005">
    <property type="entry name" value="ABC_tran"/>
    <property type="match status" value="1"/>
</dbReference>
<keyword evidence="7" id="KW-1185">Reference proteome</keyword>
<proteinExistence type="inferred from homology"/>
<dbReference type="InterPro" id="IPR003439">
    <property type="entry name" value="ABC_transporter-like_ATP-bd"/>
</dbReference>
<evidence type="ECO:0000313" key="6">
    <source>
        <dbReference type="EMBL" id="TCK59528.1"/>
    </source>
</evidence>
<evidence type="ECO:0000256" key="3">
    <source>
        <dbReference type="ARBA" id="ARBA00022840"/>
    </source>
</evidence>
<keyword evidence="1" id="KW-0813">Transport</keyword>
<dbReference type="Proteomes" id="UP000294614">
    <property type="component" value="Unassembled WGS sequence"/>
</dbReference>
<evidence type="ECO:0000313" key="7">
    <source>
        <dbReference type="Proteomes" id="UP000294614"/>
    </source>
</evidence>
<reference evidence="6 7" key="1">
    <citation type="submission" date="2019-03" db="EMBL/GenBank/DDBJ databases">
        <title>Genomic Encyclopedia of Type Strains, Phase IV (KMG-IV): sequencing the most valuable type-strain genomes for metagenomic binning, comparative biology and taxonomic classification.</title>
        <authorList>
            <person name="Goeker M."/>
        </authorList>
    </citation>
    <scope>NUCLEOTIDE SEQUENCE [LARGE SCALE GENOMIC DNA]</scope>
    <source>
        <strain evidence="6 7">DSM 24984</strain>
    </source>
</reference>
<dbReference type="InterPro" id="IPR027417">
    <property type="entry name" value="P-loop_NTPase"/>
</dbReference>
<name>A0A4R1K5Q0_9BACT</name>
<dbReference type="CDD" id="cd03255">
    <property type="entry name" value="ABC_MJ0796_LolCDE_FtsE"/>
    <property type="match status" value="1"/>
</dbReference>
<dbReference type="GO" id="GO:0098796">
    <property type="term" value="C:membrane protein complex"/>
    <property type="evidence" value="ECO:0007669"/>
    <property type="project" value="UniProtKB-ARBA"/>
</dbReference>
<keyword evidence="2" id="KW-0547">Nucleotide-binding</keyword>
<dbReference type="PROSITE" id="PS50893">
    <property type="entry name" value="ABC_TRANSPORTER_2"/>
    <property type="match status" value="1"/>
</dbReference>
<dbReference type="AlphaFoldDB" id="A0A4R1K5Q0"/>
<comment type="similarity">
    <text evidence="4">Belongs to the ABC transporter superfamily. Macrolide exporter (TC 3.A.1.122) family.</text>
</comment>
<dbReference type="InterPro" id="IPR017911">
    <property type="entry name" value="MacB-like_ATP-bd"/>
</dbReference>
<dbReference type="PANTHER" id="PTHR42798:SF7">
    <property type="entry name" value="ALPHA-D-RIBOSE 1-METHYLPHOSPHONATE 5-TRIPHOSPHATE SYNTHASE SUBUNIT PHNL"/>
    <property type="match status" value="1"/>
</dbReference>
<evidence type="ECO:0000256" key="2">
    <source>
        <dbReference type="ARBA" id="ARBA00022741"/>
    </source>
</evidence>
<evidence type="ECO:0000259" key="5">
    <source>
        <dbReference type="PROSITE" id="PS50893"/>
    </source>
</evidence>
<feature type="domain" description="ABC transporter" evidence="5">
    <location>
        <begin position="2"/>
        <end position="216"/>
    </location>
</feature>
<dbReference type="SUPFAM" id="SSF52540">
    <property type="entry name" value="P-loop containing nucleoside triphosphate hydrolases"/>
    <property type="match status" value="1"/>
</dbReference>
<evidence type="ECO:0000256" key="1">
    <source>
        <dbReference type="ARBA" id="ARBA00022448"/>
    </source>
</evidence>
<dbReference type="GO" id="GO:0016887">
    <property type="term" value="F:ATP hydrolysis activity"/>
    <property type="evidence" value="ECO:0007669"/>
    <property type="project" value="InterPro"/>
</dbReference>
<dbReference type="InterPro" id="IPR003593">
    <property type="entry name" value="AAA+_ATPase"/>
</dbReference>
<dbReference type="SMART" id="SM00382">
    <property type="entry name" value="AAA"/>
    <property type="match status" value="1"/>
</dbReference>
<keyword evidence="6" id="KW-0449">Lipoprotein</keyword>
<dbReference type="RefSeq" id="WP_132874435.1">
    <property type="nucleotide sequence ID" value="NZ_SMGG01000006.1"/>
</dbReference>